<dbReference type="Proteomes" id="UP000708208">
    <property type="component" value="Unassembled WGS sequence"/>
</dbReference>
<dbReference type="EMBL" id="CAJVCH010214474">
    <property type="protein sequence ID" value="CAG7731527.1"/>
    <property type="molecule type" value="Genomic_DNA"/>
</dbReference>
<keyword evidence="4" id="KW-1185">Reference proteome</keyword>
<dbReference type="OrthoDB" id="8250807at2759"/>
<name>A0A8J2K930_9HEXA</name>
<feature type="compositionally biased region" description="Basic residues" evidence="1">
    <location>
        <begin position="593"/>
        <end position="607"/>
    </location>
</feature>
<organism evidence="3 4">
    <name type="scientific">Allacma fusca</name>
    <dbReference type="NCBI Taxonomy" id="39272"/>
    <lineage>
        <taxon>Eukaryota</taxon>
        <taxon>Metazoa</taxon>
        <taxon>Ecdysozoa</taxon>
        <taxon>Arthropoda</taxon>
        <taxon>Hexapoda</taxon>
        <taxon>Collembola</taxon>
        <taxon>Symphypleona</taxon>
        <taxon>Sminthuridae</taxon>
        <taxon>Allacma</taxon>
    </lineage>
</organism>
<gene>
    <name evidence="3" type="ORF">AFUS01_LOCUS20110</name>
</gene>
<reference evidence="3" key="1">
    <citation type="submission" date="2021-06" db="EMBL/GenBank/DDBJ databases">
        <authorList>
            <person name="Hodson N. C."/>
            <person name="Mongue J. A."/>
            <person name="Jaron S. K."/>
        </authorList>
    </citation>
    <scope>NUCLEOTIDE SEQUENCE</scope>
</reference>
<evidence type="ECO:0000313" key="3">
    <source>
        <dbReference type="EMBL" id="CAG7731527.1"/>
    </source>
</evidence>
<evidence type="ECO:0008006" key="5">
    <source>
        <dbReference type="Google" id="ProtNLM"/>
    </source>
</evidence>
<evidence type="ECO:0000256" key="1">
    <source>
        <dbReference type="SAM" id="MobiDB-lite"/>
    </source>
</evidence>
<keyword evidence="2" id="KW-0732">Signal</keyword>
<sequence length="607" mass="69290">MKPYVRKICRKLCTGLLFVTFVNVVLSSNSAETEFGLPITELFITNNTLNGSLRLITNVSDTEVVFSEDLILNDKFYNQIVIFCNASYPVEWIYEGDGAPRLHTGQFRTYQVFNNSATYEYSAVIALYQERYNEQQTGTYVCRSVEDEKLRVFYHLYFPGDFGFPAIRNQVIRTGKNATFVTLPCKATDPNGRMSLLKIFPPKEQLNLTDSRSVTYDPREGFQLNLNEIKNPYGSYVCEARGEPSFWKMDLVPPKDEEVIIYPRKIRVSLSAFQNQTFTCRAKEPITIVTPTSYDIGRLDLNTNLTFKYPYKATFKLKSSIPLTTIGHYFKINCVTKRDFRVLHSWHYSNIENERITVSFDKNQRRILCCNNLDLSPTYEFAPCETLTDCQITESCFKGSHCRPAIFPAPRIVDAPKGCIAAQFPDTINTHVMRCSVGGKHEVHYITESLEPEQIIIYNGQIPQTEKILKVKLLPTTNRDNQTRIQCTGKAFFFSLNFVFALEKYDGSMEIVDGEFVELAQTYTPILSLVIDRSVRRVVCFAPLTRSSEWVNASLSTSVQDFTTTTASTTTITATTEVTTTVKPAEIQAQGSTHRKKFQRKSWRPNS</sequence>
<dbReference type="AlphaFoldDB" id="A0A8J2K930"/>
<proteinExistence type="predicted"/>
<feature type="non-terminal residue" evidence="3">
    <location>
        <position position="1"/>
    </location>
</feature>
<evidence type="ECO:0000256" key="2">
    <source>
        <dbReference type="SAM" id="SignalP"/>
    </source>
</evidence>
<protein>
    <recommendedName>
        <fullName evidence="5">Ig-like domain-containing protein</fullName>
    </recommendedName>
</protein>
<comment type="caution">
    <text evidence="3">The sequence shown here is derived from an EMBL/GenBank/DDBJ whole genome shotgun (WGS) entry which is preliminary data.</text>
</comment>
<accession>A0A8J2K930</accession>
<feature type="signal peptide" evidence="2">
    <location>
        <begin position="1"/>
        <end position="27"/>
    </location>
</feature>
<feature type="chain" id="PRO_5035185315" description="Ig-like domain-containing protein" evidence="2">
    <location>
        <begin position="28"/>
        <end position="607"/>
    </location>
</feature>
<feature type="region of interest" description="Disordered" evidence="1">
    <location>
        <begin position="588"/>
        <end position="607"/>
    </location>
</feature>
<evidence type="ECO:0000313" key="4">
    <source>
        <dbReference type="Proteomes" id="UP000708208"/>
    </source>
</evidence>